<evidence type="ECO:0000256" key="1">
    <source>
        <dbReference type="ARBA" id="ARBA00022679"/>
    </source>
</evidence>
<gene>
    <name evidence="3" type="ORF">C41B8_04866</name>
</gene>
<comment type="caution">
    <text evidence="3">The sequence shown here is derived from an EMBL/GenBank/DDBJ whole genome shotgun (WGS) entry which is preliminary data.</text>
</comment>
<dbReference type="PROSITE" id="PS51096">
    <property type="entry name" value="PTS_EIIA_TYPE_4"/>
    <property type="match status" value="1"/>
</dbReference>
<dbReference type="Gene3D" id="3.40.50.510">
    <property type="entry name" value="Phosphotransferase system, mannose-type IIA component"/>
    <property type="match status" value="1"/>
</dbReference>
<dbReference type="InterPro" id="IPR051471">
    <property type="entry name" value="Bacterial_PTS_sugar_comp"/>
</dbReference>
<evidence type="ECO:0000313" key="3">
    <source>
        <dbReference type="EMBL" id="KEZ78535.1"/>
    </source>
</evidence>
<keyword evidence="1" id="KW-0808">Transferase</keyword>
<dbReference type="eggNOG" id="COG2893">
    <property type="taxonomic scope" value="Bacteria"/>
</dbReference>
<dbReference type="InterPro" id="IPR036662">
    <property type="entry name" value="PTS_EIIA_man-typ_sf"/>
</dbReference>
<accession>A0A084IPA1</accession>
<dbReference type="Proteomes" id="UP000028302">
    <property type="component" value="Unassembled WGS sequence"/>
</dbReference>
<dbReference type="PANTHER" id="PTHR33799">
    <property type="entry name" value="PTS PERMEASE-RELATED-RELATED"/>
    <property type="match status" value="1"/>
</dbReference>
<evidence type="ECO:0000313" key="4">
    <source>
        <dbReference type="Proteomes" id="UP000028302"/>
    </source>
</evidence>
<proteinExistence type="predicted"/>
<keyword evidence="4" id="KW-1185">Reference proteome</keyword>
<dbReference type="SUPFAM" id="SSF53062">
    <property type="entry name" value="PTS system fructose IIA component-like"/>
    <property type="match status" value="1"/>
</dbReference>
<dbReference type="GO" id="GO:0009401">
    <property type="term" value="P:phosphoenolpyruvate-dependent sugar phosphotransferase system"/>
    <property type="evidence" value="ECO:0007669"/>
    <property type="project" value="InterPro"/>
</dbReference>
<reference evidence="3 4" key="1">
    <citation type="submission" date="2013-03" db="EMBL/GenBank/DDBJ databases">
        <title>Salinisphaera hydrothermalis C41B8 Genome Sequencing.</title>
        <authorList>
            <person name="Li C."/>
            <person name="Lai Q."/>
            <person name="Shao Z."/>
        </authorList>
    </citation>
    <scope>NUCLEOTIDE SEQUENCE [LARGE SCALE GENOMIC DNA]</scope>
    <source>
        <strain evidence="3 4">C41B8</strain>
    </source>
</reference>
<name>A0A084IPA1_SALHC</name>
<dbReference type="InterPro" id="IPR004701">
    <property type="entry name" value="PTS_EIIA_man-typ"/>
</dbReference>
<dbReference type="STRING" id="1304275.C41B8_04866"/>
<dbReference type="PANTHER" id="PTHR33799:SF1">
    <property type="entry name" value="PTS SYSTEM MANNOSE-SPECIFIC EIIAB COMPONENT-RELATED"/>
    <property type="match status" value="1"/>
</dbReference>
<dbReference type="Pfam" id="PF03610">
    <property type="entry name" value="EIIA-man"/>
    <property type="match status" value="1"/>
</dbReference>
<organism evidence="3 4">
    <name type="scientific">Salinisphaera hydrothermalis (strain C41B8)</name>
    <dbReference type="NCBI Taxonomy" id="1304275"/>
    <lineage>
        <taxon>Bacteria</taxon>
        <taxon>Pseudomonadati</taxon>
        <taxon>Pseudomonadota</taxon>
        <taxon>Gammaproteobacteria</taxon>
        <taxon>Salinisphaerales</taxon>
        <taxon>Salinisphaeraceae</taxon>
        <taxon>Salinisphaera</taxon>
    </lineage>
</organism>
<dbReference type="EMBL" id="APNK01000004">
    <property type="protein sequence ID" value="KEZ78535.1"/>
    <property type="molecule type" value="Genomic_DNA"/>
</dbReference>
<sequence length="128" mass="13183">MPGLILVGHAGLPEALLAAARHVIGALVRPTRIISVSAKDDPEGVERDVAAAIDALDSGAGVLILIDVMGATPYRIAHAAAQNRDRVALVTGANLAMLIRSYNYPGMSLAELAESAVAAGQRSVARVH</sequence>
<feature type="domain" description="PTS EIIA type-4" evidence="2">
    <location>
        <begin position="1"/>
        <end position="124"/>
    </location>
</feature>
<dbReference type="GO" id="GO:0016020">
    <property type="term" value="C:membrane"/>
    <property type="evidence" value="ECO:0007669"/>
    <property type="project" value="InterPro"/>
</dbReference>
<evidence type="ECO:0000259" key="2">
    <source>
        <dbReference type="PROSITE" id="PS51096"/>
    </source>
</evidence>
<protein>
    <submittedName>
        <fullName evidence="3">PTS system fructose subfamily transporter subunit IIA</fullName>
    </submittedName>
</protein>
<dbReference type="AlphaFoldDB" id="A0A084IPA1"/>
<dbReference type="GO" id="GO:0016740">
    <property type="term" value="F:transferase activity"/>
    <property type="evidence" value="ECO:0007669"/>
    <property type="project" value="UniProtKB-KW"/>
</dbReference>